<dbReference type="GO" id="GO:0006508">
    <property type="term" value="P:proteolysis"/>
    <property type="evidence" value="ECO:0007669"/>
    <property type="project" value="UniProtKB-KW"/>
</dbReference>
<dbReference type="GO" id="GO:0004190">
    <property type="term" value="F:aspartic-type endopeptidase activity"/>
    <property type="evidence" value="ECO:0007669"/>
    <property type="project" value="UniProtKB-KW"/>
</dbReference>
<evidence type="ECO:0000256" key="18">
    <source>
        <dbReference type="SAM" id="MobiDB-lite"/>
    </source>
</evidence>
<feature type="region of interest" description="Disordered" evidence="18">
    <location>
        <begin position="862"/>
        <end position="881"/>
    </location>
</feature>
<dbReference type="OrthoDB" id="6779461at2759"/>
<dbReference type="Pfam" id="PF17921">
    <property type="entry name" value="Integrase_H2C2"/>
    <property type="match status" value="1"/>
</dbReference>
<keyword evidence="11" id="KW-0460">Magnesium</keyword>
<dbReference type="GO" id="GO:0003887">
    <property type="term" value="F:DNA-directed DNA polymerase activity"/>
    <property type="evidence" value="ECO:0007669"/>
    <property type="project" value="UniProtKB-KW"/>
</dbReference>
<dbReference type="SMART" id="SM00249">
    <property type="entry name" value="PHD"/>
    <property type="match status" value="1"/>
</dbReference>
<keyword evidence="15" id="KW-0238">DNA-binding</keyword>
<evidence type="ECO:0000256" key="10">
    <source>
        <dbReference type="ARBA" id="ARBA00022833"/>
    </source>
</evidence>
<evidence type="ECO:0000256" key="5">
    <source>
        <dbReference type="ARBA" id="ARBA00022723"/>
    </source>
</evidence>
<dbReference type="InterPro" id="IPR019786">
    <property type="entry name" value="Zinc_finger_PHD-type_CS"/>
</dbReference>
<evidence type="ECO:0000256" key="16">
    <source>
        <dbReference type="ARBA" id="ARBA00023172"/>
    </source>
</evidence>
<evidence type="ECO:0000256" key="3">
    <source>
        <dbReference type="ARBA" id="ARBA00022695"/>
    </source>
</evidence>
<evidence type="ECO:0000259" key="19">
    <source>
        <dbReference type="PROSITE" id="PS50016"/>
    </source>
</evidence>
<dbReference type="GO" id="GO:0003964">
    <property type="term" value="F:RNA-directed DNA polymerase activity"/>
    <property type="evidence" value="ECO:0007669"/>
    <property type="project" value="UniProtKB-KW"/>
</dbReference>
<dbReference type="PANTHER" id="PTHR37984">
    <property type="entry name" value="PROTEIN CBG26694"/>
    <property type="match status" value="1"/>
</dbReference>
<dbReference type="InterPro" id="IPR021109">
    <property type="entry name" value="Peptidase_aspartic_dom_sf"/>
</dbReference>
<evidence type="ECO:0000256" key="9">
    <source>
        <dbReference type="ARBA" id="ARBA00022801"/>
    </source>
</evidence>
<dbReference type="InterPro" id="IPR044730">
    <property type="entry name" value="RNase_H-like_dom_plant"/>
</dbReference>
<dbReference type="SUPFAM" id="SSF50630">
    <property type="entry name" value="Acid proteases"/>
    <property type="match status" value="1"/>
</dbReference>
<keyword evidence="3" id="KW-0548">Nucleotidyltransferase</keyword>
<dbReference type="GO" id="GO:0004519">
    <property type="term" value="F:endonuclease activity"/>
    <property type="evidence" value="ECO:0007669"/>
    <property type="project" value="UniProtKB-KW"/>
</dbReference>
<accession>C5LFQ4</accession>
<dbReference type="CDD" id="cd00303">
    <property type="entry name" value="retropepsin_like"/>
    <property type="match status" value="1"/>
</dbReference>
<dbReference type="RefSeq" id="XP_002772623.1">
    <property type="nucleotide sequence ID" value="XM_002772577.1"/>
</dbReference>
<sequence length="1391" mass="154780">MEPSKEAQVASEENERPNASVRVTTSSYAVECCEATAGWSSVAVGKNDDLPTLSFEWGGEKVTMLLDSGSAASLIDRENSERMIERGAAVKIRGQSSVSIRYADARVEPSCGEILANVCIDGKPAYLPFLIVEKLAQPLIGRRGLRLLGATLDFPQDTKEERIALQKMFESRSTDAMAADIDLSTAIIDCYSTNEEMFVADDRDLQAVESGLRRPASKSPAASEEGDVLDRRVDEVLARASAELHKNGKDYKGREKELLRTLFARVSELCGITISDGYELSLKREREASGKPEFSFVVKWTTKTSSSDGSSKVPRGWCSNSMIQRLDEDERSEFNQHCSVYTERGWWEKVEEDESELRRIRRSHLTGTIFPVKQKLTKSTRIRPVADMRGANFYSPAVSAVQPTVLKAGQVLRGVLRRGVQIRQYDLEKAFYSIGIEVIDMVTGEHTPVYLSVGKELFECSKLAFGLAVGPHALNCTQRIIRKVVRCAYDVLRGAQCQDVYPTIVVVMDDFVVAGEAPVLDVVEQLLLLGWDLCGFNCPDAKRERWSSGQGTRWLGNLWCWDDEHEKLSVKRCEAPVVPEAEMLSKRIVFQLAGKIGSVTGGAYEALARCHADAARVAAGRAGSWDDQDQPWAKEAANHLSLAREYWCQASIHEDGEVPIFSHCSHLTIDVDASGLGYGYCWRDEVGRVMGAEGRIQSRSMAFAAWHINRRELFAIAAALRKTVELVEADGFPALEQITVRSDSRVAVRQSSPWFIPATKSVERRAILRLRSVVADVSHALCCRNPPIDLRMVHISGPSNGIADALSRVGSSKKVVDLSVHGSEVSRSASPDIDCAVTNMVSWLDDDNYGAMSLPSFNRWVQSHDSTHDGPDDGGSSHPDQTTHLFRQFLKLHQEDDPFCQRVRQSAENDKSPIPGLQYGFILDDGLVVRLRPEHDTEIDLRDGLRLQVVIPESLALEYATAVHVEGGHCGVRATLSAMYQSAWGPKFRRHAKRAVKGCLACATTRFDTTTAQFQSGAVKMPQRVFEVLGCDVYGPFQDPSIRISRKNADGSVSSRQSWWIFTICCRLSGYTRFYLLNSSKANYLVDCLESFCWLVGVWPREIWTDRGSQFLHSSSWVSFVVSIGCLQKYNLAFTPSLGGWWERKHRELGSTLRALLQQRPTPCRSEADWRKLIMIAENRVNSTHSHEVIFGYSPIVPVCGAVLHAVTVPRGFRGDPDAVQKEAELRVRKRNDLLQIYEEEWLQCRNRVAMSKKLSSSTERLSPGDKTILFNPGKVGGSRESKLSGCASGPYYVLEAVGDPCYRLSLTSTGQGRSAVFHASRLRKYDGPANPESNVCPLCQDLRDDMVMVACDGCNQWFHISCLGLSEDSDAILADEWFCQDCLAKRGRIM</sequence>
<dbReference type="GO" id="GO:0003677">
    <property type="term" value="F:DNA binding"/>
    <property type="evidence" value="ECO:0007669"/>
    <property type="project" value="UniProtKB-KW"/>
</dbReference>
<evidence type="ECO:0000256" key="15">
    <source>
        <dbReference type="ARBA" id="ARBA00023125"/>
    </source>
</evidence>
<evidence type="ECO:0000256" key="17">
    <source>
        <dbReference type="PROSITE-ProRule" id="PRU00146"/>
    </source>
</evidence>
<dbReference type="SUPFAM" id="SSF57903">
    <property type="entry name" value="FYVE/PHD zinc finger"/>
    <property type="match status" value="1"/>
</dbReference>
<keyword evidence="22" id="KW-1185">Reference proteome</keyword>
<evidence type="ECO:0000256" key="4">
    <source>
        <dbReference type="ARBA" id="ARBA00022722"/>
    </source>
</evidence>
<dbReference type="GO" id="GO:0006310">
    <property type="term" value="P:DNA recombination"/>
    <property type="evidence" value="ECO:0007669"/>
    <property type="project" value="UniProtKB-KW"/>
</dbReference>
<dbReference type="GO" id="GO:0015074">
    <property type="term" value="P:DNA integration"/>
    <property type="evidence" value="ECO:0007669"/>
    <property type="project" value="UniProtKB-KW"/>
</dbReference>
<dbReference type="PROSITE" id="PS50994">
    <property type="entry name" value="INTEGRASE"/>
    <property type="match status" value="1"/>
</dbReference>
<dbReference type="EMBL" id="GG681588">
    <property type="protein sequence ID" value="EER04439.1"/>
    <property type="molecule type" value="Genomic_DNA"/>
</dbReference>
<dbReference type="CDD" id="cd06222">
    <property type="entry name" value="RNase_H_like"/>
    <property type="match status" value="1"/>
</dbReference>
<dbReference type="GeneID" id="9037189"/>
<dbReference type="InterPro" id="IPR001965">
    <property type="entry name" value="Znf_PHD"/>
</dbReference>
<keyword evidence="8 17" id="KW-0863">Zinc-finger</keyword>
<keyword evidence="9" id="KW-0378">Hydrolase</keyword>
<name>C5LFQ4_PERM5</name>
<gene>
    <name evidence="21" type="ORF">Pmar_PMAR015976</name>
</gene>
<feature type="domain" description="Integrase catalytic" evidence="20">
    <location>
        <begin position="1036"/>
        <end position="1203"/>
    </location>
</feature>
<evidence type="ECO:0000313" key="22">
    <source>
        <dbReference type="Proteomes" id="UP000007800"/>
    </source>
</evidence>
<dbReference type="PANTHER" id="PTHR37984:SF5">
    <property type="entry name" value="PROTEIN NYNRIN-LIKE"/>
    <property type="match status" value="1"/>
</dbReference>
<evidence type="ECO:0000256" key="1">
    <source>
        <dbReference type="ARBA" id="ARBA00022670"/>
    </source>
</evidence>
<dbReference type="Pfam" id="PF24626">
    <property type="entry name" value="SH3_Tf2-1"/>
    <property type="match status" value="1"/>
</dbReference>
<dbReference type="InterPro" id="IPR011011">
    <property type="entry name" value="Znf_FYVE_PHD"/>
</dbReference>
<evidence type="ECO:0000256" key="14">
    <source>
        <dbReference type="ARBA" id="ARBA00022932"/>
    </source>
</evidence>
<keyword evidence="7" id="KW-0255">Endonuclease</keyword>
<dbReference type="InterPro" id="IPR001584">
    <property type="entry name" value="Integrase_cat-core"/>
</dbReference>
<evidence type="ECO:0000259" key="20">
    <source>
        <dbReference type="PROSITE" id="PS50994"/>
    </source>
</evidence>
<keyword evidence="5" id="KW-0479">Metal-binding</keyword>
<dbReference type="InterPro" id="IPR050951">
    <property type="entry name" value="Retrovirus_Pol_polyprotein"/>
</dbReference>
<dbReference type="GO" id="GO:0008270">
    <property type="term" value="F:zinc ion binding"/>
    <property type="evidence" value="ECO:0007669"/>
    <property type="project" value="UniProtKB-KW"/>
</dbReference>
<feature type="region of interest" description="Disordered" evidence="18">
    <location>
        <begin position="1"/>
        <end position="20"/>
    </location>
</feature>
<keyword evidence="2" id="KW-0808">Transferase</keyword>
<evidence type="ECO:0000256" key="6">
    <source>
        <dbReference type="ARBA" id="ARBA00022750"/>
    </source>
</evidence>
<keyword evidence="16" id="KW-0233">DNA recombination</keyword>
<evidence type="ECO:0000256" key="2">
    <source>
        <dbReference type="ARBA" id="ARBA00022679"/>
    </source>
</evidence>
<dbReference type="Pfam" id="PF00628">
    <property type="entry name" value="PHD"/>
    <property type="match status" value="1"/>
</dbReference>
<keyword evidence="12" id="KW-0229">DNA integration</keyword>
<keyword evidence="6" id="KW-0064">Aspartyl protease</keyword>
<dbReference type="Gene3D" id="1.10.340.70">
    <property type="match status" value="1"/>
</dbReference>
<dbReference type="InterPro" id="IPR041588">
    <property type="entry name" value="Integrase_H2C2"/>
</dbReference>
<dbReference type="Proteomes" id="UP000007800">
    <property type="component" value="Unassembled WGS sequence"/>
</dbReference>
<keyword evidence="1" id="KW-0645">Protease</keyword>
<evidence type="ECO:0000256" key="8">
    <source>
        <dbReference type="ARBA" id="ARBA00022771"/>
    </source>
</evidence>
<dbReference type="Gene3D" id="3.30.40.10">
    <property type="entry name" value="Zinc/RING finger domain, C3HC4 (zinc finger)"/>
    <property type="match status" value="1"/>
</dbReference>
<dbReference type="PROSITE" id="PS01359">
    <property type="entry name" value="ZF_PHD_1"/>
    <property type="match status" value="1"/>
</dbReference>
<proteinExistence type="predicted"/>
<dbReference type="InterPro" id="IPR019787">
    <property type="entry name" value="Znf_PHD-finger"/>
</dbReference>
<dbReference type="Gene3D" id="2.40.70.10">
    <property type="entry name" value="Acid Proteases"/>
    <property type="match status" value="1"/>
</dbReference>
<protein>
    <submittedName>
        <fullName evidence="21">Gag/pol/env polyprotein, putative</fullName>
    </submittedName>
</protein>
<evidence type="ECO:0000313" key="21">
    <source>
        <dbReference type="EMBL" id="EER04439.1"/>
    </source>
</evidence>
<dbReference type="InterPro" id="IPR056924">
    <property type="entry name" value="SH3_Tf2-1"/>
</dbReference>
<dbReference type="Gene3D" id="3.30.420.10">
    <property type="entry name" value="Ribonuclease H-like superfamily/Ribonuclease H"/>
    <property type="match status" value="2"/>
</dbReference>
<keyword evidence="14" id="KW-0239">DNA-directed DNA polymerase</keyword>
<evidence type="ECO:0000256" key="11">
    <source>
        <dbReference type="ARBA" id="ARBA00022842"/>
    </source>
</evidence>
<feature type="domain" description="PHD-type" evidence="19">
    <location>
        <begin position="1334"/>
        <end position="1386"/>
    </location>
</feature>
<dbReference type="InterPro" id="IPR036397">
    <property type="entry name" value="RNaseH_sf"/>
</dbReference>
<dbReference type="InParanoid" id="C5LFQ4"/>
<dbReference type="InterPro" id="IPR013083">
    <property type="entry name" value="Znf_RING/FYVE/PHD"/>
</dbReference>
<evidence type="ECO:0000256" key="7">
    <source>
        <dbReference type="ARBA" id="ARBA00022759"/>
    </source>
</evidence>
<dbReference type="PROSITE" id="PS50016">
    <property type="entry name" value="ZF_PHD_2"/>
    <property type="match status" value="1"/>
</dbReference>
<evidence type="ECO:0000256" key="12">
    <source>
        <dbReference type="ARBA" id="ARBA00022908"/>
    </source>
</evidence>
<reference evidence="21 22" key="1">
    <citation type="submission" date="2008-07" db="EMBL/GenBank/DDBJ databases">
        <authorList>
            <person name="El-Sayed N."/>
            <person name="Caler E."/>
            <person name="Inman J."/>
            <person name="Amedeo P."/>
            <person name="Hass B."/>
            <person name="Wortman J."/>
        </authorList>
    </citation>
    <scope>NUCLEOTIDE SEQUENCE [LARGE SCALE GENOMIC DNA]</scope>
    <source>
        <strain evidence="22">ATCC 50983 / TXsc</strain>
    </source>
</reference>
<evidence type="ECO:0000256" key="13">
    <source>
        <dbReference type="ARBA" id="ARBA00022918"/>
    </source>
</evidence>
<organism evidence="22">
    <name type="scientific">Perkinsus marinus (strain ATCC 50983 / TXsc)</name>
    <dbReference type="NCBI Taxonomy" id="423536"/>
    <lineage>
        <taxon>Eukaryota</taxon>
        <taxon>Sar</taxon>
        <taxon>Alveolata</taxon>
        <taxon>Perkinsozoa</taxon>
        <taxon>Perkinsea</taxon>
        <taxon>Perkinsida</taxon>
        <taxon>Perkinsidae</taxon>
        <taxon>Perkinsus</taxon>
    </lineage>
</organism>
<dbReference type="InterPro" id="IPR012337">
    <property type="entry name" value="RNaseH-like_sf"/>
</dbReference>
<keyword evidence="10" id="KW-0862">Zinc</keyword>
<keyword evidence="4" id="KW-0540">Nuclease</keyword>
<keyword evidence="13" id="KW-0695">RNA-directed DNA polymerase</keyword>
<dbReference type="SUPFAM" id="SSF53098">
    <property type="entry name" value="Ribonuclease H-like"/>
    <property type="match status" value="1"/>
</dbReference>